<accession>A0A1I4ZVW3</accession>
<evidence type="ECO:0000313" key="2">
    <source>
        <dbReference type="EMBL" id="SFN54374.1"/>
    </source>
</evidence>
<feature type="compositionally biased region" description="Polar residues" evidence="1">
    <location>
        <begin position="338"/>
        <end position="347"/>
    </location>
</feature>
<organism evidence="2 3">
    <name type="scientific">Dokdonella immobilis</name>
    <dbReference type="NCBI Taxonomy" id="578942"/>
    <lineage>
        <taxon>Bacteria</taxon>
        <taxon>Pseudomonadati</taxon>
        <taxon>Pseudomonadota</taxon>
        <taxon>Gammaproteobacteria</taxon>
        <taxon>Lysobacterales</taxon>
        <taxon>Rhodanobacteraceae</taxon>
        <taxon>Dokdonella</taxon>
    </lineage>
</organism>
<dbReference type="RefSeq" id="WP_092409822.1">
    <property type="nucleotide sequence ID" value="NZ_FOVF01000029.1"/>
</dbReference>
<evidence type="ECO:0008006" key="4">
    <source>
        <dbReference type="Google" id="ProtNLM"/>
    </source>
</evidence>
<evidence type="ECO:0000313" key="3">
    <source>
        <dbReference type="Proteomes" id="UP000198575"/>
    </source>
</evidence>
<dbReference type="STRING" id="578942.SAMN05216289_12951"/>
<dbReference type="OrthoDB" id="9147962at2"/>
<protein>
    <recommendedName>
        <fullName evidence="4">CHAT domain-containing protein</fullName>
    </recommendedName>
</protein>
<dbReference type="Proteomes" id="UP000198575">
    <property type="component" value="Unassembled WGS sequence"/>
</dbReference>
<reference evidence="2 3" key="1">
    <citation type="submission" date="2016-10" db="EMBL/GenBank/DDBJ databases">
        <authorList>
            <person name="de Groot N.N."/>
        </authorList>
    </citation>
    <scope>NUCLEOTIDE SEQUENCE [LARGE SCALE GENOMIC DNA]</scope>
    <source>
        <strain evidence="2 3">CGMCC 1.7659</strain>
    </source>
</reference>
<gene>
    <name evidence="2" type="ORF">SAMN05216289_12951</name>
</gene>
<evidence type="ECO:0000256" key="1">
    <source>
        <dbReference type="SAM" id="MobiDB-lite"/>
    </source>
</evidence>
<feature type="region of interest" description="Disordered" evidence="1">
    <location>
        <begin position="321"/>
        <end position="357"/>
    </location>
</feature>
<dbReference type="AlphaFoldDB" id="A0A1I4ZVW3"/>
<dbReference type="EMBL" id="FOVF01000029">
    <property type="protein sequence ID" value="SFN54374.1"/>
    <property type="molecule type" value="Genomic_DNA"/>
</dbReference>
<name>A0A1I4ZVW3_9GAMM</name>
<keyword evidence="3" id="KW-1185">Reference proteome</keyword>
<proteinExistence type="predicted"/>
<sequence>MSDYSQWRNWAAGLDETAFARLWLALGAVTALRPAQGVLDDWLGRITSRAARSGELGWTAPRFAGSFAQRLQALPAPDWLAGWNARIGARLDKVPVRVAEWPTAEDDPAWLTSLYRLVPVTSLRLPLLSNRMLGWPLRIAALEDIDRAAIRDATGLWPASGLARMVGSGSECFACDVLMLSGDFDGLAAYLDGGQVSANILFARAPGPLAREDHARILGLVDATQSGGFVLFEDDPGIDLPGRINRFVEQLSHARRVDVAACQAFRDLPQPAIVGLCDELARFTIRRVARRLQERSRNVQRAVRLPAPLRAELGAIMPQVPDLPAPVPRAPSGLESLGSDTVQQSDGLESLGGESAADAAAAAAAGAEPEVPDYERLEAPYDHESAGATRLVQAAEALERAEAAVSANRYLQQRASIVRNDNEIPASRGFVVGLVARVRVHIGPPDRESNALPEPFPEDALPQEFDSWDLDVWLSEPTHLPVPLGAAIILHRTGNSTACTFEFTPAAAEPFNGRISVLYRGRVIQTAALRATASASEAASANGTAPVLESVLQVKRMLADPDRRRYDLAYVLNHAATDQPVAHAMGGQRAWLSNLRVVEKTVEDINALLSGVARTARDYAGGLDSDKGKTLLRNLAELGNYLHLYLVEPQRAGAAGAARRQLFDGEFIQVVSTRSDAVVIPFEFIYEYDAPADDAMLCPHWRDAIKAGQCAATCKHDDSTFCPMGFWGLSKVIERHALQADLALEGEVGLQSEPVAGRDTLKIAGAVVFGSSARVKDEQLGPLRQRLQAAQLDGHQAADWSDWKAQVGQASPSVLIALAHSDGAGRAATIEIGGKPIKTIGITAAHICASAEGGERPLVALLGCDMAGTGDDYANPVAVFCTRGAAAVVGTVATVLAEHSAEVAARLMQGLTFADRTQTRRLGEAMRELKRNALLDGELMPLCLIGFGDADWLLSN</sequence>